<comment type="caution">
    <text evidence="25">The sequence shown here is derived from an EMBL/GenBank/DDBJ whole genome shotgun (WGS) entry which is preliminary data.</text>
</comment>
<dbReference type="RefSeq" id="WP_120166993.1">
    <property type="nucleotide sequence ID" value="NZ_MCIB01000001.1"/>
</dbReference>
<dbReference type="EC" id="2.7.7.41" evidence="6"/>
<evidence type="ECO:0000256" key="6">
    <source>
        <dbReference type="ARBA" id="ARBA00012487"/>
    </source>
</evidence>
<evidence type="ECO:0000256" key="16">
    <source>
        <dbReference type="ARBA" id="ARBA00023209"/>
    </source>
</evidence>
<protein>
    <recommendedName>
        <fullName evidence="7">Phosphatidate cytidylyltransferase</fullName>
        <ecNumber evidence="6">2.7.7.41</ecNumber>
    </recommendedName>
    <alternativeName>
        <fullName evidence="20">CDP-DAG synthase</fullName>
    </alternativeName>
    <alternativeName>
        <fullName evidence="22">CDP-DG synthase</fullName>
    </alternativeName>
    <alternativeName>
        <fullName evidence="18">CDP-diacylglycerol synthase</fullName>
    </alternativeName>
    <alternativeName>
        <fullName evidence="21">CDP-diglyceride pyrophosphorylase</fullName>
    </alternativeName>
    <alternativeName>
        <fullName evidence="23">CDP-diglyceride synthase</fullName>
    </alternativeName>
    <alternativeName>
        <fullName evidence="19">CTP:phosphatidate cytidylyltransferase</fullName>
    </alternativeName>
</protein>
<dbReference type="PANTHER" id="PTHR46382">
    <property type="entry name" value="PHOSPHATIDATE CYTIDYLYLTRANSFERASE"/>
    <property type="match status" value="1"/>
</dbReference>
<evidence type="ECO:0000256" key="15">
    <source>
        <dbReference type="ARBA" id="ARBA00023136"/>
    </source>
</evidence>
<evidence type="ECO:0000256" key="24">
    <source>
        <dbReference type="SAM" id="Phobius"/>
    </source>
</evidence>
<comment type="catalytic activity">
    <reaction evidence="1">
        <text>a 1,2-diacyl-sn-glycero-3-phosphate + CTP + H(+) = a CDP-1,2-diacyl-sn-glycerol + diphosphate</text>
        <dbReference type="Rhea" id="RHEA:16229"/>
        <dbReference type="ChEBI" id="CHEBI:15378"/>
        <dbReference type="ChEBI" id="CHEBI:33019"/>
        <dbReference type="ChEBI" id="CHEBI:37563"/>
        <dbReference type="ChEBI" id="CHEBI:58332"/>
        <dbReference type="ChEBI" id="CHEBI:58608"/>
        <dbReference type="EC" id="2.7.7.41"/>
    </reaction>
</comment>
<evidence type="ECO:0000256" key="9">
    <source>
        <dbReference type="ARBA" id="ARBA00022516"/>
    </source>
</evidence>
<dbReference type="GO" id="GO:0016024">
    <property type="term" value="P:CDP-diacylglycerol biosynthetic process"/>
    <property type="evidence" value="ECO:0007669"/>
    <property type="project" value="TreeGrafter"/>
</dbReference>
<feature type="transmembrane region" description="Helical" evidence="24">
    <location>
        <begin position="5"/>
        <end position="20"/>
    </location>
</feature>
<evidence type="ECO:0000256" key="11">
    <source>
        <dbReference type="ARBA" id="ARBA00022692"/>
    </source>
</evidence>
<evidence type="ECO:0000256" key="17">
    <source>
        <dbReference type="ARBA" id="ARBA00023264"/>
    </source>
</evidence>
<evidence type="ECO:0000313" key="25">
    <source>
        <dbReference type="EMBL" id="RKD34763.1"/>
    </source>
</evidence>
<comment type="pathway">
    <text evidence="4">Lipid metabolism.</text>
</comment>
<dbReference type="EMBL" id="MCIB01000001">
    <property type="protein sequence ID" value="RKD34763.1"/>
    <property type="molecule type" value="Genomic_DNA"/>
</dbReference>
<evidence type="ECO:0000256" key="14">
    <source>
        <dbReference type="ARBA" id="ARBA00023098"/>
    </source>
</evidence>
<evidence type="ECO:0000256" key="10">
    <source>
        <dbReference type="ARBA" id="ARBA00022679"/>
    </source>
</evidence>
<evidence type="ECO:0000256" key="22">
    <source>
        <dbReference type="ARBA" id="ARBA00032743"/>
    </source>
</evidence>
<keyword evidence="14" id="KW-0443">Lipid metabolism</keyword>
<keyword evidence="15 24" id="KW-0472">Membrane</keyword>
<organism evidence="25 26">
    <name type="scientific">Thermohalobacter berrensis</name>
    <dbReference type="NCBI Taxonomy" id="99594"/>
    <lineage>
        <taxon>Bacteria</taxon>
        <taxon>Bacillati</taxon>
        <taxon>Bacillota</taxon>
        <taxon>Tissierellia</taxon>
        <taxon>Tissierellales</taxon>
        <taxon>Thermohalobacteraceae</taxon>
        <taxon>Thermohalobacter</taxon>
    </lineage>
</organism>
<evidence type="ECO:0000256" key="3">
    <source>
        <dbReference type="ARBA" id="ARBA00005119"/>
    </source>
</evidence>
<dbReference type="GO" id="GO:0004605">
    <property type="term" value="F:phosphatidate cytidylyltransferase activity"/>
    <property type="evidence" value="ECO:0007669"/>
    <property type="project" value="UniProtKB-EC"/>
</dbReference>
<proteinExistence type="inferred from homology"/>
<dbReference type="Pfam" id="PF01148">
    <property type="entry name" value="CTP_transf_1"/>
    <property type="match status" value="1"/>
</dbReference>
<gene>
    <name evidence="25" type="ORF">BET03_01150</name>
</gene>
<keyword evidence="16" id="KW-0594">Phospholipid biosynthesis</keyword>
<keyword evidence="10 25" id="KW-0808">Transferase</keyword>
<keyword evidence="12 25" id="KW-0548">Nucleotidyltransferase</keyword>
<comment type="pathway">
    <text evidence="3">Phospholipid metabolism; CDP-diacylglycerol biosynthesis; CDP-diacylglycerol from sn-glycerol 3-phosphate: step 3/3.</text>
</comment>
<keyword evidence="8" id="KW-1003">Cell membrane</keyword>
<keyword evidence="13 24" id="KW-1133">Transmembrane helix</keyword>
<keyword evidence="11 24" id="KW-0812">Transmembrane</keyword>
<keyword evidence="17" id="KW-1208">Phospholipid metabolism</keyword>
<sequence>MKKRIISGVLGLIILVYIVINKGILFDFSVLTISLIGLYEFFTAIKKYNIRPLSIIGYLFTIGLFILFLYDKLNLLPFLLFIYVFSLLVCFVFARSIKPVDLGITLLGGMYISFFLFHLVLLKTTILIWLVFISSWATDTFAYFSGRFFGKRKLCPKLSPKKTVEGAIGGVIGTLIVTIIFLIVLNQQHILQLSILSVISSIIAQIGDLTASKFKRLANIKDYGYIMPGHGGILDRFDSILLTSPIIYYYLDIVLKII</sequence>
<evidence type="ECO:0000256" key="20">
    <source>
        <dbReference type="ARBA" id="ARBA00032253"/>
    </source>
</evidence>
<dbReference type="PANTHER" id="PTHR46382:SF1">
    <property type="entry name" value="PHOSPHATIDATE CYTIDYLYLTRANSFERASE"/>
    <property type="match status" value="1"/>
</dbReference>
<evidence type="ECO:0000256" key="13">
    <source>
        <dbReference type="ARBA" id="ARBA00022989"/>
    </source>
</evidence>
<evidence type="ECO:0000256" key="2">
    <source>
        <dbReference type="ARBA" id="ARBA00004651"/>
    </source>
</evidence>
<evidence type="ECO:0000313" key="26">
    <source>
        <dbReference type="Proteomes" id="UP000284177"/>
    </source>
</evidence>
<dbReference type="GO" id="GO:0005886">
    <property type="term" value="C:plasma membrane"/>
    <property type="evidence" value="ECO:0007669"/>
    <property type="project" value="UniProtKB-SubCell"/>
</dbReference>
<reference evidence="25 26" key="1">
    <citation type="submission" date="2016-08" db="EMBL/GenBank/DDBJ databases">
        <title>Novel Firmicutes and Novel Genomes.</title>
        <authorList>
            <person name="Poppleton D.I."/>
            <person name="Gribaldo S."/>
        </authorList>
    </citation>
    <scope>NUCLEOTIDE SEQUENCE [LARGE SCALE GENOMIC DNA]</scope>
    <source>
        <strain evidence="25 26">CTT3</strain>
    </source>
</reference>
<feature type="transmembrane region" description="Helical" evidence="24">
    <location>
        <begin position="166"/>
        <end position="184"/>
    </location>
</feature>
<evidence type="ECO:0000256" key="5">
    <source>
        <dbReference type="ARBA" id="ARBA00010185"/>
    </source>
</evidence>
<feature type="transmembrane region" description="Helical" evidence="24">
    <location>
        <begin position="126"/>
        <end position="145"/>
    </location>
</feature>
<evidence type="ECO:0000256" key="1">
    <source>
        <dbReference type="ARBA" id="ARBA00001698"/>
    </source>
</evidence>
<dbReference type="AlphaFoldDB" id="A0A419TBC5"/>
<evidence type="ECO:0000256" key="7">
    <source>
        <dbReference type="ARBA" id="ARBA00019373"/>
    </source>
</evidence>
<evidence type="ECO:0000256" key="21">
    <source>
        <dbReference type="ARBA" id="ARBA00032396"/>
    </source>
</evidence>
<keyword evidence="26" id="KW-1185">Reference proteome</keyword>
<evidence type="ECO:0000256" key="4">
    <source>
        <dbReference type="ARBA" id="ARBA00005189"/>
    </source>
</evidence>
<feature type="transmembrane region" description="Helical" evidence="24">
    <location>
        <begin position="101"/>
        <end position="120"/>
    </location>
</feature>
<evidence type="ECO:0000256" key="18">
    <source>
        <dbReference type="ARBA" id="ARBA00029893"/>
    </source>
</evidence>
<name>A0A419TBC5_9FIRM</name>
<feature type="transmembrane region" description="Helical" evidence="24">
    <location>
        <begin position="76"/>
        <end position="94"/>
    </location>
</feature>
<comment type="similarity">
    <text evidence="5">Belongs to the CDS family.</text>
</comment>
<dbReference type="Proteomes" id="UP000284177">
    <property type="component" value="Unassembled WGS sequence"/>
</dbReference>
<evidence type="ECO:0000256" key="12">
    <source>
        <dbReference type="ARBA" id="ARBA00022695"/>
    </source>
</evidence>
<keyword evidence="9" id="KW-0444">Lipid biosynthesis</keyword>
<comment type="subcellular location">
    <subcellularLocation>
        <location evidence="2">Cell membrane</location>
        <topology evidence="2">Multi-pass membrane protein</topology>
    </subcellularLocation>
</comment>
<feature type="transmembrane region" description="Helical" evidence="24">
    <location>
        <begin position="52"/>
        <end position="70"/>
    </location>
</feature>
<evidence type="ECO:0000256" key="23">
    <source>
        <dbReference type="ARBA" id="ARBA00033406"/>
    </source>
</evidence>
<evidence type="ECO:0000256" key="19">
    <source>
        <dbReference type="ARBA" id="ARBA00031825"/>
    </source>
</evidence>
<accession>A0A419TBC5</accession>
<dbReference type="OrthoDB" id="9799199at2"/>
<evidence type="ECO:0000256" key="8">
    <source>
        <dbReference type="ARBA" id="ARBA00022475"/>
    </source>
</evidence>